<feature type="region of interest" description="Disordered" evidence="2">
    <location>
        <begin position="575"/>
        <end position="622"/>
    </location>
</feature>
<dbReference type="Pfam" id="PF10262">
    <property type="entry name" value="Rdx"/>
    <property type="match status" value="1"/>
</dbReference>
<feature type="region of interest" description="Disordered" evidence="2">
    <location>
        <begin position="1"/>
        <end position="43"/>
    </location>
</feature>
<feature type="compositionally biased region" description="Polar residues" evidence="2">
    <location>
        <begin position="19"/>
        <end position="43"/>
    </location>
</feature>
<evidence type="ECO:0000313" key="3">
    <source>
        <dbReference type="EMBL" id="EAS05376.3"/>
    </source>
</evidence>
<evidence type="ECO:0000256" key="2">
    <source>
        <dbReference type="SAM" id="MobiDB-lite"/>
    </source>
</evidence>
<protein>
    <submittedName>
        <fullName evidence="3">Uncharacterized protein</fullName>
    </submittedName>
</protein>
<feature type="compositionally biased region" description="Polar residues" evidence="2">
    <location>
        <begin position="341"/>
        <end position="360"/>
    </location>
</feature>
<proteinExistence type="predicted"/>
<dbReference type="InParanoid" id="Q24C62"/>
<dbReference type="InterPro" id="IPR011893">
    <property type="entry name" value="Selenoprotein_Rdx-typ"/>
</dbReference>
<organism evidence="3 4">
    <name type="scientific">Tetrahymena thermophila (strain SB210)</name>
    <dbReference type="NCBI Taxonomy" id="312017"/>
    <lineage>
        <taxon>Eukaryota</taxon>
        <taxon>Sar</taxon>
        <taxon>Alveolata</taxon>
        <taxon>Ciliophora</taxon>
        <taxon>Intramacronucleata</taxon>
        <taxon>Oligohymenophorea</taxon>
        <taxon>Hymenostomatida</taxon>
        <taxon>Tetrahymenina</taxon>
        <taxon>Tetrahymenidae</taxon>
        <taxon>Tetrahymena</taxon>
    </lineage>
</organism>
<dbReference type="Gene3D" id="3.40.30.10">
    <property type="entry name" value="Glutaredoxin"/>
    <property type="match status" value="1"/>
</dbReference>
<dbReference type="OrthoDB" id="294843at2759"/>
<dbReference type="EMBL" id="GG662372">
    <property type="protein sequence ID" value="EAS05376.3"/>
    <property type="molecule type" value="Genomic_DNA"/>
</dbReference>
<gene>
    <name evidence="3" type="ORF">TTHERM_00697090</name>
</gene>
<dbReference type="AlphaFoldDB" id="Q24C62"/>
<dbReference type="KEGG" id="tet:TTHERM_00697090"/>
<accession>Q24C62</accession>
<keyword evidence="1" id="KW-0676">Redox-active center</keyword>
<keyword evidence="4" id="KW-1185">Reference proteome</keyword>
<feature type="region of interest" description="Disordered" evidence="2">
    <location>
        <begin position="341"/>
        <end position="385"/>
    </location>
</feature>
<sequence length="982" mass="113240">MQNNNNNHPYYRSEVNYDGNGQTNYEANQHQKNRPSTAQSALSHSKSASQFPFLYRNQQPKVKDLRTQEEKDAAIKHLISPTKSLQLRSEIVKKSKNQQKMMELKNSRVLDNHFLHNIHSCAWISPGLFRRMKYESDDTGLAITFPDNAYEVKLNQDRQEVQKMQKDGIRNWGEYEKIRDGEFIVTIEYCTNCHEHQGTTRHDEKKYEYIAQNLKKEILRHYPVIKVYMKPLITENQDHSIENLYARSRLGAMEVQICSNKNGRITKNILFSKLKTKTWPSTLSVLNEIRKYMGTCTLTIQLIHEFIDPQSLRDDQKRTSENKLFNVEVILRPYRKINQSGYTQQQNQNSYVNPQQSQTLDPDRSQIGGSRVTGFDGTMSKSRPNSALFRSSVRPLSAQSAYTVQSYSQLPQNEGYQTNGKTIEIKEKSSTEGIVNFKDLPFDVYNIEIKETNDFRAYRDRIDIFKKWKEESQQDGIILEEIHLQPVEYTFAKFILEFEPNSQVKGSTEAIIRICKEGDEENELEGRIAKVFEVTLDPGKYRVVVEHPVYGTIEKDHTFQFGNQELKLAFDSSNMQANQSQTYNKKQTNNNTNQQQQGLQNSSLNNRNNRPSSARPQSGNLNPKKELIIQIYEAGNFRNNIQNCKIEIKDEVKEKIEMRTNDDGICVIKLDGFTKGTIKIEHDDFLTIMEDYGPTTMNINSMKDLSFPLIRKPEKDSEVNLLMLTDADRKIMTLNVITPDGITIAPSKKEAEKEKKEVVINDDPEQRSSVIKIQKIKQKGVYRIFAKVHDINLLSPSSVKLYVITSSTKMHFIEVPKSHPQIVRGNDIYWDIGALCVSTPEWKFIEVNSVKSDPVTKDSYLLQLKQITDYINSKVQKNKGKGSVDVRTLFGFPKEENPKVLKNNNDYFVSKENIVNNIDINIFGGTKNPFTEHLINSALQSNGLVSLNKLKSKFESNQFPEGIDFYNDGSVKEVNQEDEEDE</sequence>
<reference evidence="4" key="1">
    <citation type="journal article" date="2006" name="PLoS Biol.">
        <title>Macronuclear genome sequence of the ciliate Tetrahymena thermophila, a model eukaryote.</title>
        <authorList>
            <person name="Eisen J.A."/>
            <person name="Coyne R.S."/>
            <person name="Wu M."/>
            <person name="Wu D."/>
            <person name="Thiagarajan M."/>
            <person name="Wortman J.R."/>
            <person name="Badger J.H."/>
            <person name="Ren Q."/>
            <person name="Amedeo P."/>
            <person name="Jones K.M."/>
            <person name="Tallon L.J."/>
            <person name="Delcher A.L."/>
            <person name="Salzberg S.L."/>
            <person name="Silva J.C."/>
            <person name="Haas B.J."/>
            <person name="Majoros W.H."/>
            <person name="Farzad M."/>
            <person name="Carlton J.M."/>
            <person name="Smith R.K. Jr."/>
            <person name="Garg J."/>
            <person name="Pearlman R.E."/>
            <person name="Karrer K.M."/>
            <person name="Sun L."/>
            <person name="Manning G."/>
            <person name="Elde N.C."/>
            <person name="Turkewitz A.P."/>
            <person name="Asai D.J."/>
            <person name="Wilkes D.E."/>
            <person name="Wang Y."/>
            <person name="Cai H."/>
            <person name="Collins K."/>
            <person name="Stewart B.A."/>
            <person name="Lee S.R."/>
            <person name="Wilamowska K."/>
            <person name="Weinberg Z."/>
            <person name="Ruzzo W.L."/>
            <person name="Wloga D."/>
            <person name="Gaertig J."/>
            <person name="Frankel J."/>
            <person name="Tsao C.-C."/>
            <person name="Gorovsky M.A."/>
            <person name="Keeling P.J."/>
            <person name="Waller R.F."/>
            <person name="Patron N.J."/>
            <person name="Cherry J.M."/>
            <person name="Stover N.A."/>
            <person name="Krieger C.J."/>
            <person name="del Toro C."/>
            <person name="Ryder H.F."/>
            <person name="Williamson S.C."/>
            <person name="Barbeau R.A."/>
            <person name="Hamilton E.P."/>
            <person name="Orias E."/>
        </authorList>
    </citation>
    <scope>NUCLEOTIDE SEQUENCE [LARGE SCALE GENOMIC DNA]</scope>
    <source>
        <strain evidence="4">SB210</strain>
    </source>
</reference>
<evidence type="ECO:0000256" key="1">
    <source>
        <dbReference type="ARBA" id="ARBA00023284"/>
    </source>
</evidence>
<evidence type="ECO:0000313" key="4">
    <source>
        <dbReference type="Proteomes" id="UP000009168"/>
    </source>
</evidence>
<dbReference type="eggNOG" id="ENOG502SCZ7">
    <property type="taxonomic scope" value="Eukaryota"/>
</dbReference>
<dbReference type="RefSeq" id="XP_001025621.3">
    <property type="nucleotide sequence ID" value="XM_001025621.3"/>
</dbReference>
<name>Q24C62_TETTS</name>
<feature type="compositionally biased region" description="Low complexity" evidence="2">
    <location>
        <begin position="578"/>
        <end position="618"/>
    </location>
</feature>
<dbReference type="GeneID" id="7840928"/>
<dbReference type="HOGENOM" id="CLU_298535_0_0_1"/>
<dbReference type="Proteomes" id="UP000009168">
    <property type="component" value="Unassembled WGS sequence"/>
</dbReference>